<feature type="transmembrane region" description="Helical" evidence="1">
    <location>
        <begin position="21"/>
        <end position="44"/>
    </location>
</feature>
<gene>
    <name evidence="2" type="ORF">F9802_13640</name>
</gene>
<sequence>MTLKVLSFFLFFSFRTNESQMAFFIFTFLCPFPAWSCYNVVYAISQPYFGKLIDKYGVRYIVSFSILVLATDYKKANRKRLAFIFKFPHTDHV</sequence>
<dbReference type="Proteomes" id="UP000429595">
    <property type="component" value="Unassembled WGS sequence"/>
</dbReference>
<keyword evidence="1" id="KW-1133">Transmembrane helix</keyword>
<protein>
    <recommendedName>
        <fullName evidence="4">MFS transporter</fullName>
    </recommendedName>
</protein>
<organism evidence="2 3">
    <name type="scientific">Bacillus aerolatus</name>
    <dbReference type="NCBI Taxonomy" id="2653354"/>
    <lineage>
        <taxon>Bacteria</taxon>
        <taxon>Bacillati</taxon>
        <taxon>Bacillota</taxon>
        <taxon>Bacilli</taxon>
        <taxon>Bacillales</taxon>
        <taxon>Bacillaceae</taxon>
        <taxon>Bacillus</taxon>
    </lineage>
</organism>
<dbReference type="InterPro" id="IPR036259">
    <property type="entry name" value="MFS_trans_sf"/>
</dbReference>
<dbReference type="SUPFAM" id="SSF103473">
    <property type="entry name" value="MFS general substrate transporter"/>
    <property type="match status" value="1"/>
</dbReference>
<reference evidence="2 3" key="1">
    <citation type="submission" date="2019-10" db="EMBL/GenBank/DDBJ databases">
        <title>Bacillus aerolatum sp. nov., isolated from bioaerosol of sport playgrounds.</title>
        <authorList>
            <person name="Chen P."/>
            <person name="Zhang G."/>
        </authorList>
    </citation>
    <scope>NUCLEOTIDE SEQUENCE [LARGE SCALE GENOMIC DNA]</scope>
    <source>
        <strain evidence="2 3">CX253</strain>
    </source>
</reference>
<evidence type="ECO:0000313" key="2">
    <source>
        <dbReference type="EMBL" id="KAB7705576.1"/>
    </source>
</evidence>
<comment type="caution">
    <text evidence="2">The sequence shown here is derived from an EMBL/GenBank/DDBJ whole genome shotgun (WGS) entry which is preliminary data.</text>
</comment>
<dbReference type="AlphaFoldDB" id="A0A6I1FIN5"/>
<dbReference type="EMBL" id="WEIO01000008">
    <property type="protein sequence ID" value="KAB7705576.1"/>
    <property type="molecule type" value="Genomic_DNA"/>
</dbReference>
<evidence type="ECO:0008006" key="4">
    <source>
        <dbReference type="Google" id="ProtNLM"/>
    </source>
</evidence>
<evidence type="ECO:0000256" key="1">
    <source>
        <dbReference type="SAM" id="Phobius"/>
    </source>
</evidence>
<keyword evidence="1" id="KW-0812">Transmembrane</keyword>
<keyword evidence="1" id="KW-0472">Membrane</keyword>
<proteinExistence type="predicted"/>
<evidence type="ECO:0000313" key="3">
    <source>
        <dbReference type="Proteomes" id="UP000429595"/>
    </source>
</evidence>
<name>A0A6I1FIN5_9BACI</name>
<accession>A0A6I1FIN5</accession>
<keyword evidence="3" id="KW-1185">Reference proteome</keyword>